<dbReference type="GeneTree" id="ENSGT00940000156389"/>
<dbReference type="CDD" id="cd13250">
    <property type="entry name" value="PH_ACAP"/>
    <property type="match status" value="1"/>
</dbReference>
<dbReference type="OMA" id="FGFREAM"/>
<dbReference type="InterPro" id="IPR011993">
    <property type="entry name" value="PH-like_dom_sf"/>
</dbReference>
<evidence type="ECO:0000313" key="21">
    <source>
        <dbReference type="Proteomes" id="UP000291000"/>
    </source>
</evidence>
<evidence type="ECO:0000256" key="14">
    <source>
        <dbReference type="PROSITE-ProRule" id="PRU00288"/>
    </source>
</evidence>
<name>A0A452FS35_CAPHI</name>
<evidence type="ECO:0000256" key="4">
    <source>
        <dbReference type="ARBA" id="ARBA00022475"/>
    </source>
</evidence>
<feature type="region of interest" description="Disordered" evidence="17">
    <location>
        <begin position="540"/>
        <end position="567"/>
    </location>
</feature>
<keyword evidence="3 15" id="KW-0343">GTPase activation</keyword>
<dbReference type="PANTHER" id="PTHR23180">
    <property type="entry name" value="CENTAURIN/ARF"/>
    <property type="match status" value="1"/>
</dbReference>
<reference evidence="20 21" key="1">
    <citation type="submission" date="2016-04" db="EMBL/GenBank/DDBJ databases">
        <title>Polished mammalian reference genomes with single-molecule sequencing and chromosome conformation capture applied to the Capra hircus genome.</title>
        <authorList>
            <person name="Bickhart D.M."/>
            <person name="Koren S."/>
            <person name="Rosen B."/>
            <person name="Hastie A."/>
            <person name="Liachko I."/>
            <person name="Sullivan S.T."/>
            <person name="Burton J."/>
            <person name="Sayre B.L."/>
            <person name="Huson H.J."/>
            <person name="Lee J."/>
            <person name="Lam E."/>
            <person name="Kelley C.M."/>
            <person name="Hutchison J.L."/>
            <person name="Zhou Y."/>
            <person name="Sun J."/>
            <person name="Crisa A."/>
            <person name="Schwartz J.C."/>
            <person name="Hammond J.A."/>
            <person name="Schroeder S.G."/>
            <person name="Liu G.E."/>
            <person name="Dunham M."/>
            <person name="Shendure J."/>
            <person name="Sonstegard T.S."/>
            <person name="Phillippy A.M."/>
            <person name="Van Tassell C.P."/>
            <person name="Smith T.P."/>
        </authorList>
    </citation>
    <scope>NUCLEOTIDE SEQUENCE [LARGE SCALE GENOMIC DNA]</scope>
</reference>
<comment type="domain">
    <text evidence="15">PH domain binds phospholipids including phosphatidic acid, phosphatidylinositol 3-phosphate, phosphatidylinositol 3,5-bisphosphate (PIP2) and phosphatidylinositol 3,4,5-trisphosphate (PIP3). May mediate protein binding to PIP2 or PIP3 containing membranes.</text>
</comment>
<keyword evidence="7 15" id="KW-0967">Endosome</keyword>
<dbReference type="GO" id="GO:0008270">
    <property type="term" value="F:zinc ion binding"/>
    <property type="evidence" value="ECO:0007669"/>
    <property type="project" value="UniProtKB-KW"/>
</dbReference>
<dbReference type="Pfam" id="PF00169">
    <property type="entry name" value="PH"/>
    <property type="match status" value="1"/>
</dbReference>
<dbReference type="Pfam" id="PF12796">
    <property type="entry name" value="Ank_2"/>
    <property type="match status" value="1"/>
</dbReference>
<dbReference type="FunFam" id="1.20.1270.60:FF:000025">
    <property type="entry name" value="arf-GAP with coiled-coil, ANK repeat and PH domain-containing protein 2"/>
    <property type="match status" value="1"/>
</dbReference>
<feature type="repeat" description="ANK" evidence="13">
    <location>
        <begin position="609"/>
        <end position="641"/>
    </location>
</feature>
<keyword evidence="8 14" id="KW-0863">Zinc-finger</keyword>
<dbReference type="Gene3D" id="1.10.220.150">
    <property type="entry name" value="Arf GTPase activating protein"/>
    <property type="match status" value="1"/>
</dbReference>
<dbReference type="SMART" id="SM00105">
    <property type="entry name" value="ArfGap"/>
    <property type="match status" value="1"/>
</dbReference>
<evidence type="ECO:0000256" key="7">
    <source>
        <dbReference type="ARBA" id="ARBA00022753"/>
    </source>
</evidence>
<dbReference type="CDD" id="cd08851">
    <property type="entry name" value="ArfGap_ACAP2"/>
    <property type="match status" value="1"/>
</dbReference>
<keyword evidence="21" id="KW-1185">Reference proteome</keyword>
<evidence type="ECO:0000259" key="19">
    <source>
        <dbReference type="PROSITE" id="PS50115"/>
    </source>
</evidence>
<dbReference type="InterPro" id="IPR004148">
    <property type="entry name" value="BAR_dom"/>
</dbReference>
<dbReference type="InterPro" id="IPR001164">
    <property type="entry name" value="ArfGAP_dom"/>
</dbReference>
<keyword evidence="6 15" id="KW-0677">Repeat</keyword>
<dbReference type="CDD" id="cd07638">
    <property type="entry name" value="BAR_ACAP2"/>
    <property type="match status" value="1"/>
</dbReference>
<evidence type="ECO:0000256" key="2">
    <source>
        <dbReference type="ARBA" id="ARBA00004481"/>
    </source>
</evidence>
<dbReference type="GO" id="GO:0005886">
    <property type="term" value="C:plasma membrane"/>
    <property type="evidence" value="ECO:0007669"/>
    <property type="project" value="UniProtKB-SubCell"/>
</dbReference>
<comment type="activity regulation">
    <text evidence="15">GAP activity stimulated by phosphatidylinositol 4,5-bisphosphate (PIP2) and phosphatidic acid.</text>
</comment>
<comment type="subcellular location">
    <subcellularLocation>
        <location evidence="1">Cell membrane</location>
    </subcellularLocation>
    <subcellularLocation>
        <location evidence="2 15">Endosome membrane</location>
        <topology evidence="2 15">Peripheral membrane protein</topology>
    </subcellularLocation>
</comment>
<dbReference type="Proteomes" id="UP000291000">
    <property type="component" value="Chromosome 1"/>
</dbReference>
<dbReference type="SUPFAM" id="SSF50729">
    <property type="entry name" value="PH domain-like"/>
    <property type="match status" value="1"/>
</dbReference>
<keyword evidence="9 15" id="KW-0862">Zinc</keyword>
<dbReference type="Gene3D" id="1.20.1270.60">
    <property type="entry name" value="Arfaptin homology (AH) domain/BAR domain"/>
    <property type="match status" value="1"/>
</dbReference>
<dbReference type="InterPro" id="IPR036770">
    <property type="entry name" value="Ankyrin_rpt-contain_sf"/>
</dbReference>
<reference evidence="20" key="3">
    <citation type="submission" date="2025-09" db="UniProtKB">
        <authorList>
            <consortium name="Ensembl"/>
        </authorList>
    </citation>
    <scope>IDENTIFICATION</scope>
</reference>
<dbReference type="GO" id="GO:0005096">
    <property type="term" value="F:GTPase activator activity"/>
    <property type="evidence" value="ECO:0007669"/>
    <property type="project" value="UniProtKB-KW"/>
</dbReference>
<dbReference type="SMART" id="SM00233">
    <property type="entry name" value="PH"/>
    <property type="match status" value="1"/>
</dbReference>
<feature type="repeat" description="ANK" evidence="13">
    <location>
        <begin position="642"/>
        <end position="674"/>
    </location>
</feature>
<gene>
    <name evidence="20" type="primary">ACAP2</name>
</gene>
<comment type="function">
    <text evidence="15">GTPase-activating protein for the ADP ribosylation factor family.</text>
</comment>
<dbReference type="Gene3D" id="1.25.40.20">
    <property type="entry name" value="Ankyrin repeat-containing domain"/>
    <property type="match status" value="1"/>
</dbReference>
<keyword evidence="12" id="KW-0472">Membrane</keyword>
<dbReference type="PROSITE" id="PS50088">
    <property type="entry name" value="ANK_REPEAT"/>
    <property type="match status" value="2"/>
</dbReference>
<dbReference type="SMART" id="SM00248">
    <property type="entry name" value="ANK"/>
    <property type="match status" value="3"/>
</dbReference>
<dbReference type="PROSITE" id="PS50003">
    <property type="entry name" value="PH_DOMAIN"/>
    <property type="match status" value="1"/>
</dbReference>
<evidence type="ECO:0000256" key="5">
    <source>
        <dbReference type="ARBA" id="ARBA00022723"/>
    </source>
</evidence>
<keyword evidence="11 16" id="KW-0175">Coiled coil</keyword>
<proteinExistence type="predicted"/>
<dbReference type="InterPro" id="IPR038508">
    <property type="entry name" value="ArfGAP_dom_sf"/>
</dbReference>
<dbReference type="FunFam" id="2.30.29.30:FF:000026">
    <property type="entry name" value="Arf-GAP with coiled-coil, ANK repeat and PH domain-containing protein 2"/>
    <property type="match status" value="1"/>
</dbReference>
<dbReference type="FunFam" id="1.10.220.150:FF:000007">
    <property type="entry name" value="Arf-GAP with coiled-coil, ANK repeat and PH domain-containing protein 2"/>
    <property type="match status" value="1"/>
</dbReference>
<comment type="domain">
    <text evidence="15">The BAR domain mediates homodimerization, it can neither bind membrane nor impart curvature, but instead requires the neighboring PH domain to achieve these functions.</text>
</comment>
<protein>
    <recommendedName>
        <fullName evidence="15">Arf-GAP with coiled-coil, ANK repeat and PH domain-containing protein</fullName>
        <shortName evidence="15">Cnt-b</shortName>
    </recommendedName>
    <alternativeName>
        <fullName evidence="15">Centaurin-beta</fullName>
    </alternativeName>
</protein>
<evidence type="ECO:0000256" key="11">
    <source>
        <dbReference type="ARBA" id="ARBA00023054"/>
    </source>
</evidence>
<feature type="coiled-coil region" evidence="16">
    <location>
        <begin position="117"/>
        <end position="147"/>
    </location>
</feature>
<evidence type="ECO:0000256" key="10">
    <source>
        <dbReference type="ARBA" id="ARBA00023043"/>
    </source>
</evidence>
<dbReference type="Bgee" id="ENSCHIG00000023035">
    <property type="expression patterns" value="Expressed in spleen and 17 other cell types or tissues"/>
</dbReference>
<dbReference type="InterPro" id="IPR045258">
    <property type="entry name" value="ACAP1/2/3-like"/>
</dbReference>
<evidence type="ECO:0000256" key="15">
    <source>
        <dbReference type="RuleBase" id="RU369028"/>
    </source>
</evidence>
<reference evidence="20" key="2">
    <citation type="submission" date="2025-08" db="UniProtKB">
        <authorList>
            <consortium name="Ensembl"/>
        </authorList>
    </citation>
    <scope>IDENTIFICATION</scope>
</reference>
<evidence type="ECO:0000256" key="8">
    <source>
        <dbReference type="ARBA" id="ARBA00022771"/>
    </source>
</evidence>
<feature type="coiled-coil region" evidence="16">
    <location>
        <begin position="217"/>
        <end position="248"/>
    </location>
</feature>
<feature type="domain" description="Arf-GAP" evidence="19">
    <location>
        <begin position="399"/>
        <end position="520"/>
    </location>
</feature>
<evidence type="ECO:0000256" key="1">
    <source>
        <dbReference type="ARBA" id="ARBA00004236"/>
    </source>
</evidence>
<feature type="compositionally biased region" description="Polar residues" evidence="17">
    <location>
        <begin position="379"/>
        <end position="388"/>
    </location>
</feature>
<evidence type="ECO:0000256" key="12">
    <source>
        <dbReference type="ARBA" id="ARBA00023136"/>
    </source>
</evidence>
<dbReference type="Ensembl" id="ENSCHIT00000034900.1">
    <property type="protein sequence ID" value="ENSCHIP00000027033.1"/>
    <property type="gene ID" value="ENSCHIG00000023035.1"/>
</dbReference>
<dbReference type="InterPro" id="IPR037278">
    <property type="entry name" value="ARFGAP/RecO"/>
</dbReference>
<dbReference type="Gene3D" id="2.30.29.30">
    <property type="entry name" value="Pleckstrin-homology domain (PH domain)/Phosphotyrosine-binding domain (PTB)"/>
    <property type="match status" value="1"/>
</dbReference>
<feature type="domain" description="PH" evidence="18">
    <location>
        <begin position="266"/>
        <end position="361"/>
    </location>
</feature>
<dbReference type="GO" id="GO:0010008">
    <property type="term" value="C:endosome membrane"/>
    <property type="evidence" value="ECO:0007669"/>
    <property type="project" value="UniProtKB-SubCell"/>
</dbReference>
<keyword evidence="5 15" id="KW-0479">Metal-binding</keyword>
<dbReference type="PROSITE" id="PS50115">
    <property type="entry name" value="ARFGAP"/>
    <property type="match status" value="1"/>
</dbReference>
<evidence type="ECO:0000256" key="16">
    <source>
        <dbReference type="SAM" id="Coils"/>
    </source>
</evidence>
<sequence>MKMTVDFEECLKDSPRFRAALEEVEGDVAELELKLDKLVKLCIAMIDTGKAFCVANKQFMNGIRDLAQYSSNDAVVETSLTKFSDSLQEMINFHTILFDQTQRSIKAQLQNFVKEDLRKFKDAKKQFEKVSEEKENALVKNAQVQRNKQHEVEEATNILTATRKCFRHIALDYVLQINVLQSKRRSEILKSMLSFMYAHLAFFHQGYDLFSELGPYMKDLGAQLDRLVVDAAKEKREMEQKHSTIQQKDFSNDDSKLEYNVDAANGIVMEGYLFKRASNAFKTWNRRWFSIQNNQLVYQKKFKDNPTVVVEDLRLCTVKHCEDIERRFCFEVVSPTKSCMLQADSEKLRQAWIKAVQTSIATAYREKGDESEKLDKKSSPSTGSLDSGNESKDKLLKGESALQRVQCIPGNASCCDCGLADPRWASINLGITLCIECSGIHRSLGVHFSKVRSLTLDTWEPELLKLMCELGNDVINRVYEANLEKMGIKKPHPGQRQEKEAYIRAKYVERKFVDKYSMSSSPPEQEKKIVSKSCEEKRLSMSKLGPSEQIRASPQSSEAERQDSSVFLDSKHFNPGLQLYRASYEKNLPKMAEALAHGADVNWSNSEENKATPLIQAVLGGSLVTCEFLLQNGANVNQRDVQGRGPLHHATVLGHTGQVCLFLKRGANQHATDEEGKDPLSIAVEAANADIVTLLRLARMNEEMRESEGLYGQPGDETYQDIFRDFSQMASNNPEKLNRFQQDSQKF</sequence>
<evidence type="ECO:0000256" key="13">
    <source>
        <dbReference type="PROSITE-ProRule" id="PRU00023"/>
    </source>
</evidence>
<evidence type="ECO:0000256" key="3">
    <source>
        <dbReference type="ARBA" id="ARBA00022468"/>
    </source>
</evidence>
<dbReference type="InterPro" id="IPR027267">
    <property type="entry name" value="AH/BAR_dom_sf"/>
</dbReference>
<dbReference type="PRINTS" id="PR00405">
    <property type="entry name" value="REVINTRACTNG"/>
</dbReference>
<feature type="region of interest" description="Disordered" evidence="17">
    <location>
        <begin position="371"/>
        <end position="392"/>
    </location>
</feature>
<dbReference type="AlphaFoldDB" id="A0A452FS35"/>
<dbReference type="SUPFAM" id="SSF48403">
    <property type="entry name" value="Ankyrin repeat"/>
    <property type="match status" value="1"/>
</dbReference>
<dbReference type="SUPFAM" id="SSF103657">
    <property type="entry name" value="BAR/IMD domain-like"/>
    <property type="match status" value="1"/>
</dbReference>
<evidence type="ECO:0000256" key="6">
    <source>
        <dbReference type="ARBA" id="ARBA00022737"/>
    </source>
</evidence>
<dbReference type="Pfam" id="PF16746">
    <property type="entry name" value="BAR_3"/>
    <property type="match status" value="1"/>
</dbReference>
<accession>A0A452FS35</accession>
<dbReference type="PANTHER" id="PTHR23180:SF241">
    <property type="entry name" value="ARF-GAP WITH COILED-COIL, ANK REPEAT AND PH DOMAIN-CONTAINING PROTEIN 2"/>
    <property type="match status" value="1"/>
</dbReference>
<dbReference type="EMBL" id="LWLT01000001">
    <property type="status" value="NOT_ANNOTATED_CDS"/>
    <property type="molecule type" value="Genomic_DNA"/>
</dbReference>
<organism evidence="20 21">
    <name type="scientific">Capra hircus</name>
    <name type="common">Goat</name>
    <dbReference type="NCBI Taxonomy" id="9925"/>
    <lineage>
        <taxon>Eukaryota</taxon>
        <taxon>Metazoa</taxon>
        <taxon>Chordata</taxon>
        <taxon>Craniata</taxon>
        <taxon>Vertebrata</taxon>
        <taxon>Euteleostomi</taxon>
        <taxon>Mammalia</taxon>
        <taxon>Eutheria</taxon>
        <taxon>Laurasiatheria</taxon>
        <taxon>Artiodactyla</taxon>
        <taxon>Ruminantia</taxon>
        <taxon>Pecora</taxon>
        <taxon>Bovidae</taxon>
        <taxon>Caprinae</taxon>
        <taxon>Capra</taxon>
    </lineage>
</organism>
<dbReference type="InterPro" id="IPR001849">
    <property type="entry name" value="PH_domain"/>
</dbReference>
<dbReference type="Pfam" id="PF01412">
    <property type="entry name" value="ArfGap"/>
    <property type="match status" value="1"/>
</dbReference>
<dbReference type="InterPro" id="IPR002110">
    <property type="entry name" value="Ankyrin_rpt"/>
</dbReference>
<keyword evidence="10 13" id="KW-0040">ANK repeat</keyword>
<keyword evidence="4" id="KW-1003">Cell membrane</keyword>
<dbReference type="PROSITE" id="PS50297">
    <property type="entry name" value="ANK_REP_REGION"/>
    <property type="match status" value="2"/>
</dbReference>
<evidence type="ECO:0000256" key="9">
    <source>
        <dbReference type="ARBA" id="ARBA00022833"/>
    </source>
</evidence>
<dbReference type="FunFam" id="1.25.40.20:FF:000020">
    <property type="entry name" value="Arf-GAP with coiled-coil, ANK repeat and PH domain-containing protein 2"/>
    <property type="match status" value="1"/>
</dbReference>
<dbReference type="SUPFAM" id="SSF57863">
    <property type="entry name" value="ArfGap/RecO-like zinc finger"/>
    <property type="match status" value="1"/>
</dbReference>
<evidence type="ECO:0000256" key="17">
    <source>
        <dbReference type="SAM" id="MobiDB-lite"/>
    </source>
</evidence>
<evidence type="ECO:0000259" key="18">
    <source>
        <dbReference type="PROSITE" id="PS50003"/>
    </source>
</evidence>
<evidence type="ECO:0000313" key="20">
    <source>
        <dbReference type="Ensembl" id="ENSCHIP00000027033.1"/>
    </source>
</evidence>